<protein>
    <submittedName>
        <fullName evidence="1">Uncharacterized protein</fullName>
    </submittedName>
</protein>
<reference evidence="1" key="1">
    <citation type="submission" date="2018-05" db="EMBL/GenBank/DDBJ databases">
        <authorList>
            <person name="Lanie J.A."/>
            <person name="Ng W.-L."/>
            <person name="Kazmierczak K.M."/>
            <person name="Andrzejewski T.M."/>
            <person name="Davidsen T.M."/>
            <person name="Wayne K.J."/>
            <person name="Tettelin H."/>
            <person name="Glass J.I."/>
            <person name="Rusch D."/>
            <person name="Podicherti R."/>
            <person name="Tsui H.-C.T."/>
            <person name="Winkler M.E."/>
        </authorList>
    </citation>
    <scope>NUCLEOTIDE SEQUENCE</scope>
</reference>
<gene>
    <name evidence="1" type="ORF">METZ01_LOCUS150676</name>
</gene>
<dbReference type="EMBL" id="UINC01024358">
    <property type="protein sequence ID" value="SVA97822.1"/>
    <property type="molecule type" value="Genomic_DNA"/>
</dbReference>
<organism evidence="1">
    <name type="scientific">marine metagenome</name>
    <dbReference type="NCBI Taxonomy" id="408172"/>
    <lineage>
        <taxon>unclassified sequences</taxon>
        <taxon>metagenomes</taxon>
        <taxon>ecological metagenomes</taxon>
    </lineage>
</organism>
<sequence>MASFDLQEARAYLNYLLTLSIRREEAFGALAFTFIKENDLETLGLLPEEQFNLLMAIIQAFAPEPKRYIQKLDLLNKAKDLQTRTSYSNPDLSRQIDYDIKKTKAELNIYNEAMRPAGLPLDKQLIIVQSDVPDYILDIAQKRAGAYYQDKYHLTKEAKAGQHFTGGPRKFEPDNKDVHREFPGACAPFMNSRTNAFHLMLPFDLKITRKPEDPLEAGVRVFYSKEGYSFPLAYDMDKLISYNDAQVLPLDLDDPNLLFVSASQVKEPECKYQVGTPSPENPLELSYPRAVLERMGSLGTFIQVVNNFKVWFDSSRVSVLIQGAPDLHEYGLQGGSGLMTRTHASDKIPAYAESSKEPWQEGLSFNFVNMHLQLLPGEERAI</sequence>
<feature type="non-terminal residue" evidence="1">
    <location>
        <position position="382"/>
    </location>
</feature>
<accession>A0A382A9N7</accession>
<name>A0A382A9N7_9ZZZZ</name>
<evidence type="ECO:0000313" key="1">
    <source>
        <dbReference type="EMBL" id="SVA97822.1"/>
    </source>
</evidence>
<dbReference type="AlphaFoldDB" id="A0A382A9N7"/>
<proteinExistence type="predicted"/>